<keyword evidence="3" id="KW-1185">Reference proteome</keyword>
<dbReference type="EMBL" id="JAAIUW010000008">
    <property type="protein sequence ID" value="KAF7817755.1"/>
    <property type="molecule type" value="Genomic_DNA"/>
</dbReference>
<dbReference type="PANTHER" id="PTHR31210">
    <property type="entry name" value="OS06G0731900 PROTEIN"/>
    <property type="match status" value="1"/>
</dbReference>
<keyword evidence="1" id="KW-0472">Membrane</keyword>
<evidence type="ECO:0000313" key="3">
    <source>
        <dbReference type="Proteomes" id="UP000634136"/>
    </source>
</evidence>
<dbReference type="PANTHER" id="PTHR31210:SF74">
    <property type="entry name" value="LYSINE KETOGLUTARATE REDUCTASE TRANS-SPLICING-LIKE PROTEIN"/>
    <property type="match status" value="1"/>
</dbReference>
<dbReference type="Pfam" id="PF05212">
    <property type="entry name" value="DUF707"/>
    <property type="match status" value="1"/>
</dbReference>
<dbReference type="OrthoDB" id="9985979at2759"/>
<name>A0A834T9P1_9FABA</name>
<accession>A0A834T9P1</accession>
<evidence type="ECO:0000313" key="2">
    <source>
        <dbReference type="EMBL" id="KAF7817755.1"/>
    </source>
</evidence>
<protein>
    <submittedName>
        <fullName evidence="2">Uncharacterized protein</fullName>
    </submittedName>
</protein>
<dbReference type="InterPro" id="IPR007877">
    <property type="entry name" value="DUF707"/>
</dbReference>
<dbReference type="Proteomes" id="UP000634136">
    <property type="component" value="Unassembled WGS sequence"/>
</dbReference>
<sequence>MGGRGSAISHRLCVGCARVIRFLCDSASSSSNTNAIASTFDFFTLTVAADSKSKKSFSCIVIPAAALLCVFMFVTTSFLAQGYREKLSTWRVHDAIQNLGIDKCKNQCRPRGSEALPEGIVSNTSDLKMRPLGESIRKKRHDIDTFNPIKPNVSTNLLAVTVGIRQKDLVSKMIQKVLQSILHSLLFLASDFVVMLFHYDGIVDQWKDFEWSDNVIHVSAINQSKWWFAKRFLHPDIVAEYGYIFLWDEDLGVEYFQPDKYVSIIKSEGLEISQPALDPKESAEVHHQITLRGRRSGVHRRTYKAAAGSGKGCDDSSTAPPCTGWIEMMAPVFSRDAWRCVWYMIQGERTKNVGVVDSEYIVHHGLPTLGGVDNNTQVSSQARENRVDVRRLSYHELDVFKKRWKMAAEQDECWVDPYK</sequence>
<proteinExistence type="predicted"/>
<reference evidence="2" key="1">
    <citation type="submission" date="2020-09" db="EMBL/GenBank/DDBJ databases">
        <title>Genome-Enabled Discovery of Anthraquinone Biosynthesis in Senna tora.</title>
        <authorList>
            <person name="Kang S.-H."/>
            <person name="Pandey R.P."/>
            <person name="Lee C.-M."/>
            <person name="Sim J.-S."/>
            <person name="Jeong J.-T."/>
            <person name="Choi B.-S."/>
            <person name="Jung M."/>
            <person name="Ginzburg D."/>
            <person name="Zhao K."/>
            <person name="Won S.Y."/>
            <person name="Oh T.-J."/>
            <person name="Yu Y."/>
            <person name="Kim N.-H."/>
            <person name="Lee O.R."/>
            <person name="Lee T.-H."/>
            <person name="Bashyal P."/>
            <person name="Kim T.-S."/>
            <person name="Lee W.-H."/>
            <person name="Kawkins C."/>
            <person name="Kim C.-K."/>
            <person name="Kim J.S."/>
            <person name="Ahn B.O."/>
            <person name="Rhee S.Y."/>
            <person name="Sohng J.K."/>
        </authorList>
    </citation>
    <scope>NUCLEOTIDE SEQUENCE</scope>
    <source>
        <tissue evidence="2">Leaf</tissue>
    </source>
</reference>
<keyword evidence="1" id="KW-1133">Transmembrane helix</keyword>
<comment type="caution">
    <text evidence="2">The sequence shown here is derived from an EMBL/GenBank/DDBJ whole genome shotgun (WGS) entry which is preliminary data.</text>
</comment>
<dbReference type="AlphaFoldDB" id="A0A834T9P1"/>
<evidence type="ECO:0000256" key="1">
    <source>
        <dbReference type="SAM" id="Phobius"/>
    </source>
</evidence>
<gene>
    <name evidence="2" type="ORF">G2W53_023210</name>
</gene>
<keyword evidence="1" id="KW-0812">Transmembrane</keyword>
<feature type="transmembrane region" description="Helical" evidence="1">
    <location>
        <begin position="60"/>
        <end position="80"/>
    </location>
</feature>
<organism evidence="2 3">
    <name type="scientific">Senna tora</name>
    <dbReference type="NCBI Taxonomy" id="362788"/>
    <lineage>
        <taxon>Eukaryota</taxon>
        <taxon>Viridiplantae</taxon>
        <taxon>Streptophyta</taxon>
        <taxon>Embryophyta</taxon>
        <taxon>Tracheophyta</taxon>
        <taxon>Spermatophyta</taxon>
        <taxon>Magnoliopsida</taxon>
        <taxon>eudicotyledons</taxon>
        <taxon>Gunneridae</taxon>
        <taxon>Pentapetalae</taxon>
        <taxon>rosids</taxon>
        <taxon>fabids</taxon>
        <taxon>Fabales</taxon>
        <taxon>Fabaceae</taxon>
        <taxon>Caesalpinioideae</taxon>
        <taxon>Cassia clade</taxon>
        <taxon>Senna</taxon>
    </lineage>
</organism>